<dbReference type="RefSeq" id="WP_129325493.1">
    <property type="nucleotide sequence ID" value="NZ_QJSL01000062.1"/>
</dbReference>
<evidence type="ECO:0000313" key="1">
    <source>
        <dbReference type="EMBL" id="RXW26023.1"/>
    </source>
</evidence>
<dbReference type="AlphaFoldDB" id="A0A4Q2E073"/>
<comment type="caution">
    <text evidence="1">The sequence shown here is derived from an EMBL/GenBank/DDBJ whole genome shotgun (WGS) entry which is preliminary data.</text>
</comment>
<protein>
    <submittedName>
        <fullName evidence="1">Uncharacterized protein</fullName>
    </submittedName>
</protein>
<proteinExistence type="predicted"/>
<dbReference type="EMBL" id="QJSL01000062">
    <property type="protein sequence ID" value="RXW26023.1"/>
    <property type="molecule type" value="Genomic_DNA"/>
</dbReference>
<reference evidence="1 2" key="1">
    <citation type="submission" date="2018-06" db="EMBL/GenBank/DDBJ databases">
        <title>Carbapenemase-producing Enterobacteriaceae present in wastewater treatment plant effluent and nearby surface waters in the US.</title>
        <authorList>
            <person name="Mathys D.A."/>
            <person name="Mollenkopf D.F."/>
            <person name="Feicht S.M."/>
            <person name="Adams R.J."/>
            <person name="Albers A.L."/>
            <person name="Grooters S.V."/>
            <person name="Stuever D.M."/>
            <person name="Daniels J.B."/>
            <person name="Wittum T.E."/>
        </authorList>
    </citation>
    <scope>NUCLEOTIDE SEQUENCE [LARGE SCALE GENOMIC DNA]</scope>
    <source>
        <strain evidence="1 2">GEO_4_Eff_A</strain>
    </source>
</reference>
<sequence>MNGAQGIKNIQIHATTRYPVVSAYEFEFLKNEEVVQKLLEPCTIYFIIQRPLLYMNNFSSENGWISFEISDDTDAKPLSCTFNPSDNGLCSPDEELIIEASFYKKTADTEQPFNTMAGFKLFTLDNEFLGWFSSQVFLYNFLSGKFKASVTGDIAPYLEYTVHYIGKAFSQDIWKRLTGHHKMQKILTIEDSLNTKALKAPFEISLLMLDIDGYDEQNIFPVFDFAVPDDLEAIVYNFDYDESNTSFEDYYAPKLLPKAPELTTEIEAFLVNKFKPSYNDVLFINYPHIKDGTRDAGYTCCSLVIDNLPAILKTTTHTQHIILPKNS</sequence>
<accession>A0A4Q2E073</accession>
<evidence type="ECO:0000313" key="2">
    <source>
        <dbReference type="Proteomes" id="UP000290875"/>
    </source>
</evidence>
<organism evidence="1 2">
    <name type="scientific">Enterobacter cloacae</name>
    <dbReference type="NCBI Taxonomy" id="550"/>
    <lineage>
        <taxon>Bacteria</taxon>
        <taxon>Pseudomonadati</taxon>
        <taxon>Pseudomonadota</taxon>
        <taxon>Gammaproteobacteria</taxon>
        <taxon>Enterobacterales</taxon>
        <taxon>Enterobacteriaceae</taxon>
        <taxon>Enterobacter</taxon>
        <taxon>Enterobacter cloacae complex</taxon>
    </lineage>
</organism>
<name>A0A4Q2E073_ENTCL</name>
<dbReference type="Proteomes" id="UP000290875">
    <property type="component" value="Unassembled WGS sequence"/>
</dbReference>
<gene>
    <name evidence="1" type="ORF">DM877_26625</name>
</gene>